<dbReference type="PANTHER" id="PTHR10584">
    <property type="entry name" value="SUGAR KINASE"/>
    <property type="match status" value="1"/>
</dbReference>
<feature type="domain" description="Carbohydrate kinase PfkB" evidence="3">
    <location>
        <begin position="33"/>
        <end position="292"/>
    </location>
</feature>
<dbReference type="Pfam" id="PF00294">
    <property type="entry name" value="PfkB"/>
    <property type="match status" value="1"/>
</dbReference>
<dbReference type="RefSeq" id="WP_347308021.1">
    <property type="nucleotide sequence ID" value="NZ_JBAJEX010000004.1"/>
</dbReference>
<dbReference type="Proteomes" id="UP001482231">
    <property type="component" value="Unassembled WGS sequence"/>
</dbReference>
<name>A0ABV0EE17_9BURK</name>
<gene>
    <name evidence="4" type="ORF">V6E02_06770</name>
</gene>
<evidence type="ECO:0000256" key="1">
    <source>
        <dbReference type="ARBA" id="ARBA00022679"/>
    </source>
</evidence>
<evidence type="ECO:0000313" key="5">
    <source>
        <dbReference type="Proteomes" id="UP001482231"/>
    </source>
</evidence>
<keyword evidence="5" id="KW-1185">Reference proteome</keyword>
<dbReference type="GO" id="GO:0016301">
    <property type="term" value="F:kinase activity"/>
    <property type="evidence" value="ECO:0007669"/>
    <property type="project" value="UniProtKB-KW"/>
</dbReference>
<comment type="caution">
    <text evidence="4">The sequence shown here is derived from an EMBL/GenBank/DDBJ whole genome shotgun (WGS) entry which is preliminary data.</text>
</comment>
<dbReference type="InterPro" id="IPR029056">
    <property type="entry name" value="Ribokinase-like"/>
</dbReference>
<dbReference type="Gene3D" id="3.40.1190.20">
    <property type="match status" value="1"/>
</dbReference>
<dbReference type="PROSITE" id="PS00583">
    <property type="entry name" value="PFKB_KINASES_1"/>
    <property type="match status" value="1"/>
</dbReference>
<dbReference type="EMBL" id="JBAJEX010000004">
    <property type="protein sequence ID" value="MEO1766911.1"/>
    <property type="molecule type" value="Genomic_DNA"/>
</dbReference>
<protein>
    <submittedName>
        <fullName evidence="4">Carbohydrate kinase family protein</fullName>
    </submittedName>
</protein>
<dbReference type="SUPFAM" id="SSF53613">
    <property type="entry name" value="Ribokinase-like"/>
    <property type="match status" value="1"/>
</dbReference>
<organism evidence="4 5">
    <name type="scientific">Thiobacter aerophilum</name>
    <dbReference type="NCBI Taxonomy" id="3121275"/>
    <lineage>
        <taxon>Bacteria</taxon>
        <taxon>Pseudomonadati</taxon>
        <taxon>Pseudomonadota</taxon>
        <taxon>Betaproteobacteria</taxon>
        <taxon>Burkholderiales</taxon>
        <taxon>Thiobacteraceae</taxon>
        <taxon>Thiobacter</taxon>
    </lineage>
</organism>
<proteinExistence type="predicted"/>
<keyword evidence="1" id="KW-0808">Transferase</keyword>
<dbReference type="PANTHER" id="PTHR10584:SF166">
    <property type="entry name" value="RIBOKINASE"/>
    <property type="match status" value="1"/>
</dbReference>
<evidence type="ECO:0000256" key="2">
    <source>
        <dbReference type="ARBA" id="ARBA00022777"/>
    </source>
</evidence>
<dbReference type="InterPro" id="IPR002173">
    <property type="entry name" value="Carboh/pur_kinase_PfkB_CS"/>
</dbReference>
<keyword evidence="2 4" id="KW-0418">Kinase</keyword>
<dbReference type="CDD" id="cd01942">
    <property type="entry name" value="ribokinase_group_A"/>
    <property type="match status" value="1"/>
</dbReference>
<evidence type="ECO:0000313" key="4">
    <source>
        <dbReference type="EMBL" id="MEO1766911.1"/>
    </source>
</evidence>
<accession>A0ABV0EE17</accession>
<evidence type="ECO:0000259" key="3">
    <source>
        <dbReference type="Pfam" id="PF00294"/>
    </source>
</evidence>
<sequence>MRTLICGSLAYDHIMVFRDRFRNHILPDKIHILNVSFLVPDMRREFGGCAGNIAYNLKLLGGEPVIMAAVGEDFAPYRARLEALGLETTHVRLIPGTYTAQAFITTDLDDNQITAFHPGAMNHSHENSVGEARHIRLGIVAPDGREGMLRHAHDFHAAGIPFVFDPGQAMPLFDGPELLRFVELADYVTLNDYEAELMQERTGLSLAALAQRVKALIVTLGAKGSLIFADGERLEIPCVPPKAVVDPTGCGDAYRAGLLYGIVHGFDWEQTGRLAAYMGALKIASRGAQNHSLDHAALTAWARQELGLTWPA</sequence>
<dbReference type="InterPro" id="IPR011611">
    <property type="entry name" value="PfkB_dom"/>
</dbReference>
<reference evidence="4 5" key="1">
    <citation type="submission" date="2024-02" db="EMBL/GenBank/DDBJ databases">
        <title>New thermophilic sulfur-oxidizing bacteria from a hot springs of the Uzon caldera (Kamchatka, Russia).</title>
        <authorList>
            <person name="Dukat A.M."/>
            <person name="Elcheninov A.G."/>
            <person name="Frolov E.N."/>
        </authorList>
    </citation>
    <scope>NUCLEOTIDE SEQUENCE [LARGE SCALE GENOMIC DNA]</scope>
    <source>
        <strain evidence="4 5">AK1</strain>
    </source>
</reference>